<evidence type="ECO:0000259" key="4">
    <source>
        <dbReference type="Pfam" id="PF00535"/>
    </source>
</evidence>
<dbReference type="PANTHER" id="PTHR43685">
    <property type="entry name" value="GLYCOSYLTRANSFERASE"/>
    <property type="match status" value="1"/>
</dbReference>
<dbReference type="Gene3D" id="3.90.550.10">
    <property type="entry name" value="Spore Coat Polysaccharide Biosynthesis Protein SpsA, Chain A"/>
    <property type="match status" value="1"/>
</dbReference>
<dbReference type="InterPro" id="IPR029044">
    <property type="entry name" value="Nucleotide-diphossugar_trans"/>
</dbReference>
<keyword evidence="3" id="KW-0808">Transferase</keyword>
<sequence>MNDIPRITIIMGIYNCADTLVEALESLEAQTYKKFKVILCDDGSKDNTLEVAKKWAETHPGYKVIRNEKNMGLNATLNRCLEYADTEFVARMDGDDRSLPHRFEQEVNFLDEHPEFAIVSGPMLYFDENGVFMKGRGHGEVTKRSFIAGSPFCHAPCLVRREAYEAVGGYSEDKKLLRVEDYHLWFKMYAAGYKGYMLKEPIYEMRDDRNATVRRNWLTRRNEAYVRYIGYKMLGLPVWTYVYCLRPLVLAAMPHRLYEYLHKRKK</sequence>
<feature type="domain" description="Glycosyltransferase 2-like" evidence="4">
    <location>
        <begin position="8"/>
        <end position="166"/>
    </location>
</feature>
<accession>U6RDX0</accession>
<dbReference type="eggNOG" id="COG1215">
    <property type="taxonomic scope" value="Bacteria"/>
</dbReference>
<comment type="similarity">
    <text evidence="1">Belongs to the glycosyltransferase 2 family.</text>
</comment>
<dbReference type="InterPro" id="IPR001173">
    <property type="entry name" value="Glyco_trans_2-like"/>
</dbReference>
<gene>
    <name evidence="5" type="ORF">HMPREF1534_02088</name>
</gene>
<evidence type="ECO:0000256" key="1">
    <source>
        <dbReference type="ARBA" id="ARBA00006739"/>
    </source>
</evidence>
<name>U6RDX0_9BACT</name>
<evidence type="ECO:0000313" key="5">
    <source>
        <dbReference type="EMBL" id="EOA54695.1"/>
    </source>
</evidence>
<dbReference type="GO" id="GO:0016757">
    <property type="term" value="F:glycosyltransferase activity"/>
    <property type="evidence" value="ECO:0007669"/>
    <property type="project" value="UniProtKB-KW"/>
</dbReference>
<comment type="caution">
    <text evidence="5">The sequence shown here is derived from an EMBL/GenBank/DDBJ whole genome shotgun (WGS) entry which is preliminary data.</text>
</comment>
<dbReference type="Pfam" id="PF00535">
    <property type="entry name" value="Glycos_transf_2"/>
    <property type="match status" value="1"/>
</dbReference>
<dbReference type="AlphaFoldDB" id="U6RDX0"/>
<keyword evidence="2" id="KW-0328">Glycosyltransferase</keyword>
<dbReference type="PANTHER" id="PTHR43685:SF5">
    <property type="entry name" value="GLYCOSYLTRANSFERASE EPSE-RELATED"/>
    <property type="match status" value="1"/>
</dbReference>
<dbReference type="GeneID" id="60061964"/>
<dbReference type="RefSeq" id="WP_005940596.1">
    <property type="nucleotide sequence ID" value="NZ_KB890342.1"/>
</dbReference>
<evidence type="ECO:0000256" key="2">
    <source>
        <dbReference type="ARBA" id="ARBA00022676"/>
    </source>
</evidence>
<dbReference type="Proteomes" id="UP000017831">
    <property type="component" value="Unassembled WGS sequence"/>
</dbReference>
<dbReference type="STRING" id="1121098.HMPREF1534_02088"/>
<proteinExistence type="inferred from homology"/>
<evidence type="ECO:0000256" key="3">
    <source>
        <dbReference type="ARBA" id="ARBA00022679"/>
    </source>
</evidence>
<dbReference type="HOGENOM" id="CLU_025996_0_9_10"/>
<dbReference type="EMBL" id="AQHY01000025">
    <property type="protein sequence ID" value="EOA54695.1"/>
    <property type="molecule type" value="Genomic_DNA"/>
</dbReference>
<protein>
    <recommendedName>
        <fullName evidence="4">Glycosyltransferase 2-like domain-containing protein</fullName>
    </recommendedName>
</protein>
<keyword evidence="6" id="KW-1185">Reference proteome</keyword>
<dbReference type="SUPFAM" id="SSF53448">
    <property type="entry name" value="Nucleotide-diphospho-sugar transferases"/>
    <property type="match status" value="1"/>
</dbReference>
<reference evidence="5 6" key="1">
    <citation type="submission" date="2013-04" db="EMBL/GenBank/DDBJ databases">
        <title>The Genome Sequence of Bacteroides massiliensis DSM 17679.</title>
        <authorList>
            <consortium name="The Broad Institute Genomics Platform"/>
            <person name="Earl A."/>
            <person name="Ward D."/>
            <person name="Feldgarden M."/>
            <person name="Gevers D."/>
            <person name="Martens E."/>
            <person name="Fenner L."/>
            <person name="Roux V."/>
            <person name="Mallet M.N."/>
            <person name="Raoult D."/>
            <person name="Walker B."/>
            <person name="Young S."/>
            <person name="Zeng Q."/>
            <person name="Gargeya S."/>
            <person name="Fitzgerald M."/>
            <person name="Haas B."/>
            <person name="Abouelleil A."/>
            <person name="Allen A.W."/>
            <person name="Alvarado L."/>
            <person name="Arachchi H.M."/>
            <person name="Berlin A.M."/>
            <person name="Chapman S.B."/>
            <person name="Gainer-Dewar J."/>
            <person name="Goldberg J."/>
            <person name="Griggs A."/>
            <person name="Gujja S."/>
            <person name="Hansen M."/>
            <person name="Howarth C."/>
            <person name="Imamovic A."/>
            <person name="Ireland A."/>
            <person name="Larimer J."/>
            <person name="McCowan C."/>
            <person name="Murphy C."/>
            <person name="Pearson M."/>
            <person name="Poon T.W."/>
            <person name="Priest M."/>
            <person name="Roberts A."/>
            <person name="Saif S."/>
            <person name="Shea T."/>
            <person name="Sisk P."/>
            <person name="Sykes S."/>
            <person name="Wortman J."/>
            <person name="Nusbaum C."/>
            <person name="Birren B."/>
        </authorList>
    </citation>
    <scope>NUCLEOTIDE SEQUENCE [LARGE SCALE GENOMIC DNA]</scope>
    <source>
        <strain evidence="6">B84634 / Timone 84634 / DSM 17679 / JCM 13223</strain>
    </source>
</reference>
<evidence type="ECO:0000313" key="6">
    <source>
        <dbReference type="Proteomes" id="UP000017831"/>
    </source>
</evidence>
<dbReference type="PATRIC" id="fig|1121098.3.peg.2121"/>
<dbReference type="InterPro" id="IPR050834">
    <property type="entry name" value="Glycosyltransf_2"/>
</dbReference>
<organism evidence="5 6">
    <name type="scientific">Phocaeicola massiliensis B84634 = Timone 84634 = DSM 17679 = JCM 13223</name>
    <dbReference type="NCBI Taxonomy" id="1121098"/>
    <lineage>
        <taxon>Bacteria</taxon>
        <taxon>Pseudomonadati</taxon>
        <taxon>Bacteroidota</taxon>
        <taxon>Bacteroidia</taxon>
        <taxon>Bacteroidales</taxon>
        <taxon>Bacteroidaceae</taxon>
        <taxon>Phocaeicola</taxon>
    </lineage>
</organism>
<dbReference type="OrthoDB" id="9815829at2"/>